<evidence type="ECO:0000259" key="10">
    <source>
        <dbReference type="PROSITE" id="PS50850"/>
    </source>
</evidence>
<keyword evidence="5" id="KW-0571">Peptide transport</keyword>
<dbReference type="InterPro" id="IPR020846">
    <property type="entry name" value="MFS_dom"/>
</dbReference>
<feature type="domain" description="Major facilitator superfamily (MFS) profile" evidence="10">
    <location>
        <begin position="18"/>
        <end position="474"/>
    </location>
</feature>
<dbReference type="AlphaFoldDB" id="E7S137"/>
<evidence type="ECO:0000256" key="7">
    <source>
        <dbReference type="ARBA" id="ARBA00023136"/>
    </source>
</evidence>
<dbReference type="InterPro" id="IPR000109">
    <property type="entry name" value="POT_fam"/>
</dbReference>
<dbReference type="GO" id="GO:0005886">
    <property type="term" value="C:plasma membrane"/>
    <property type="evidence" value="ECO:0007669"/>
    <property type="project" value="UniProtKB-SubCell"/>
</dbReference>
<keyword evidence="6 9" id="KW-1133">Transmembrane helix</keyword>
<keyword evidence="4 8" id="KW-0812">Transmembrane</keyword>
<feature type="transmembrane region" description="Helical" evidence="9">
    <location>
        <begin position="218"/>
        <end position="239"/>
    </location>
</feature>
<dbReference type="InterPro" id="IPR018456">
    <property type="entry name" value="PTR2_symporter_CS"/>
</dbReference>
<dbReference type="PANTHER" id="PTHR23517:SF15">
    <property type="entry name" value="PROTON-DEPENDENT OLIGOPEPTIDE FAMILY TRANSPORT PROTEIN"/>
    <property type="match status" value="1"/>
</dbReference>
<accession>E7S137</accession>
<evidence type="ECO:0000256" key="8">
    <source>
        <dbReference type="RuleBase" id="RU003755"/>
    </source>
</evidence>
<feature type="transmembrane region" description="Helical" evidence="9">
    <location>
        <begin position="326"/>
        <end position="345"/>
    </location>
</feature>
<dbReference type="eggNOG" id="COG3104">
    <property type="taxonomic scope" value="Bacteria"/>
</dbReference>
<proteinExistence type="inferred from homology"/>
<dbReference type="HOGENOM" id="CLU_004790_0_1_4"/>
<gene>
    <name evidence="11" type="ORF">HMPREF0551_2589</name>
</gene>
<dbReference type="PANTHER" id="PTHR23517">
    <property type="entry name" value="RESISTANCE PROTEIN MDTM, PUTATIVE-RELATED-RELATED"/>
    <property type="match status" value="1"/>
</dbReference>
<comment type="caution">
    <text evidence="11">The sequence shown here is derived from an EMBL/GenBank/DDBJ whole genome shotgun (WGS) entry which is preliminary data.</text>
</comment>
<feature type="transmembrane region" description="Helical" evidence="9">
    <location>
        <begin position="245"/>
        <end position="266"/>
    </location>
</feature>
<sequence>MPRHVPDTFFGHPRPLSTLFHIELWERFSYYGMQSILLIYLYYEVTRGGLGIDQGLAGGIVGIYGGSVYLATILGGWLADRVLGAERTLFYSGIVVMLGHIALALLPGISGLVVGLVCIALGSGGVKSSASSMVGALYEDPQWHALRDAGFSIFYLAVNIGGFFGPLLTGVLQTEMGFHYGFGAAALGMAFGLWRYARGRAGLPQLPVPNPLSPAQRVRVQLAAVAVIAVVGALFGANIIHTGNFSSVVLGINIVAVLGYFGRMLLGPSFSASEKRHVLAYVPLFLAACVFWMLWFQVFTSVVVYFDETVVRRIGDWEAPVSWSASAQSMWVIILAGTMATLWTKLGDKQPRTPMKFVLSLFVLAAGYYCFVPYIKAGEPMSMLVFVGVLFLVTVAELLISPIAISLATKIAPASFRTQMVAVNFLSLSLGFTAGGVLFDAHYSKEAAADFYVELTVISLVCAVALLVLVPVLNRMLKDVD</sequence>
<evidence type="ECO:0000256" key="4">
    <source>
        <dbReference type="ARBA" id="ARBA00022692"/>
    </source>
</evidence>
<keyword evidence="5" id="KW-0653">Protein transport</keyword>
<keyword evidence="2 8" id="KW-0813">Transport</keyword>
<reference evidence="11 12" key="1">
    <citation type="submission" date="2010-12" db="EMBL/GenBank/DDBJ databases">
        <authorList>
            <person name="Muzny D."/>
            <person name="Qin X."/>
            <person name="Deng J."/>
            <person name="Jiang H."/>
            <person name="Liu Y."/>
            <person name="Qu J."/>
            <person name="Song X.-Z."/>
            <person name="Zhang L."/>
            <person name="Thornton R."/>
            <person name="Coyle M."/>
            <person name="Francisco L."/>
            <person name="Jackson L."/>
            <person name="Javaid M."/>
            <person name="Korchina V."/>
            <person name="Kovar C."/>
            <person name="Mata R."/>
            <person name="Mathew T."/>
            <person name="Ngo R."/>
            <person name="Nguyen L."/>
            <person name="Nguyen N."/>
            <person name="Okwuonu G."/>
            <person name="Ongeri F."/>
            <person name="Pham C."/>
            <person name="Simmons D."/>
            <person name="Wilczek-Boney K."/>
            <person name="Hale W."/>
            <person name="Jakkamsetti A."/>
            <person name="Pham P."/>
            <person name="Ruth R."/>
            <person name="San Lucas F."/>
            <person name="Warren J."/>
            <person name="Zhang J."/>
            <person name="Zhao Z."/>
            <person name="Zhou C."/>
            <person name="Zhu D."/>
            <person name="Lee S."/>
            <person name="Bess C."/>
            <person name="Blankenburg K."/>
            <person name="Forbes L."/>
            <person name="Fu Q."/>
            <person name="Gubbala S."/>
            <person name="Hirani K."/>
            <person name="Jayaseelan J.C."/>
            <person name="Lara F."/>
            <person name="Munidasa M."/>
            <person name="Palculict T."/>
            <person name="Patil S."/>
            <person name="Pu L.-L."/>
            <person name="Saada N."/>
            <person name="Tang L."/>
            <person name="Weissenberger G."/>
            <person name="Zhu Y."/>
            <person name="Hemphill L."/>
            <person name="Shang Y."/>
            <person name="Youmans B."/>
            <person name="Ayvaz T."/>
            <person name="Ross M."/>
            <person name="Santibanez J."/>
            <person name="Aqrawi P."/>
            <person name="Gross S."/>
            <person name="Joshi V."/>
            <person name="Fowler G."/>
            <person name="Nazareth L."/>
            <person name="Reid J."/>
            <person name="Worley K."/>
            <person name="Petrosino J."/>
            <person name="Highlander S."/>
            <person name="Gibbs R."/>
        </authorList>
    </citation>
    <scope>NUCLEOTIDE SEQUENCE [LARGE SCALE GENOMIC DNA]</scope>
    <source>
        <strain evidence="11 12">ATCC 51599</strain>
    </source>
</reference>
<dbReference type="Pfam" id="PF00854">
    <property type="entry name" value="PTR2"/>
    <property type="match status" value="1"/>
</dbReference>
<protein>
    <submittedName>
        <fullName evidence="11">Amino acid/peptide transporter</fullName>
    </submittedName>
</protein>
<feature type="transmembrane region" description="Helical" evidence="9">
    <location>
        <begin position="178"/>
        <end position="197"/>
    </location>
</feature>
<organism evidence="11 12">
    <name type="scientific">Lautropia mirabilis ATCC 51599</name>
    <dbReference type="NCBI Taxonomy" id="887898"/>
    <lineage>
        <taxon>Bacteria</taxon>
        <taxon>Pseudomonadati</taxon>
        <taxon>Pseudomonadota</taxon>
        <taxon>Betaproteobacteria</taxon>
        <taxon>Burkholderiales</taxon>
        <taxon>Burkholderiaceae</taxon>
        <taxon>Lautropia</taxon>
    </lineage>
</organism>
<dbReference type="EMBL" id="AEQP01000024">
    <property type="protein sequence ID" value="EFV93693.1"/>
    <property type="molecule type" value="Genomic_DNA"/>
</dbReference>
<feature type="transmembrane region" description="Helical" evidence="9">
    <location>
        <begin position="278"/>
        <end position="306"/>
    </location>
</feature>
<dbReference type="Proteomes" id="UP000011021">
    <property type="component" value="Unassembled WGS sequence"/>
</dbReference>
<comment type="subcellular location">
    <subcellularLocation>
        <location evidence="1">Cell membrane</location>
        <topology evidence="1">Multi-pass membrane protein</topology>
    </subcellularLocation>
    <subcellularLocation>
        <location evidence="8">Membrane</location>
        <topology evidence="8">Multi-pass membrane protein</topology>
    </subcellularLocation>
</comment>
<dbReference type="PROSITE" id="PS50850">
    <property type="entry name" value="MFS"/>
    <property type="match status" value="1"/>
</dbReference>
<evidence type="ECO:0000256" key="3">
    <source>
        <dbReference type="ARBA" id="ARBA00022475"/>
    </source>
</evidence>
<dbReference type="Gene3D" id="1.20.1250.20">
    <property type="entry name" value="MFS general substrate transporter like domains"/>
    <property type="match status" value="1"/>
</dbReference>
<dbReference type="InterPro" id="IPR036259">
    <property type="entry name" value="MFS_trans_sf"/>
</dbReference>
<evidence type="ECO:0000256" key="5">
    <source>
        <dbReference type="ARBA" id="ARBA00022856"/>
    </source>
</evidence>
<dbReference type="STRING" id="887898.HMPREF0551_2589"/>
<evidence type="ECO:0000256" key="9">
    <source>
        <dbReference type="SAM" id="Phobius"/>
    </source>
</evidence>
<keyword evidence="3" id="KW-1003">Cell membrane</keyword>
<dbReference type="RefSeq" id="WP_005675064.1">
    <property type="nucleotide sequence ID" value="NZ_CP146288.1"/>
</dbReference>
<dbReference type="CDD" id="cd17346">
    <property type="entry name" value="MFS_DtpA_like"/>
    <property type="match status" value="1"/>
</dbReference>
<feature type="transmembrane region" description="Helical" evidence="9">
    <location>
        <begin position="381"/>
        <end position="408"/>
    </location>
</feature>
<feature type="transmembrane region" description="Helical" evidence="9">
    <location>
        <begin position="90"/>
        <end position="123"/>
    </location>
</feature>
<feature type="transmembrane region" description="Helical" evidence="9">
    <location>
        <begin position="357"/>
        <end position="375"/>
    </location>
</feature>
<dbReference type="InterPro" id="IPR005279">
    <property type="entry name" value="Dipep/tripep_permease"/>
</dbReference>
<evidence type="ECO:0000313" key="12">
    <source>
        <dbReference type="Proteomes" id="UP000011021"/>
    </source>
</evidence>
<feature type="transmembrane region" description="Helical" evidence="9">
    <location>
        <begin position="451"/>
        <end position="473"/>
    </location>
</feature>
<feature type="transmembrane region" description="Helical" evidence="9">
    <location>
        <begin position="420"/>
        <end position="439"/>
    </location>
</feature>
<evidence type="ECO:0000256" key="1">
    <source>
        <dbReference type="ARBA" id="ARBA00004651"/>
    </source>
</evidence>
<dbReference type="GO" id="GO:1904680">
    <property type="term" value="F:peptide transmembrane transporter activity"/>
    <property type="evidence" value="ECO:0007669"/>
    <property type="project" value="InterPro"/>
</dbReference>
<evidence type="ECO:0000313" key="11">
    <source>
        <dbReference type="EMBL" id="EFV93693.1"/>
    </source>
</evidence>
<name>E7S137_9BURK</name>
<comment type="similarity">
    <text evidence="8">Belongs to the major facilitator superfamily. Proton-dependent oligopeptide transporter (POT/PTR) (TC 2.A.17) family.</text>
</comment>
<keyword evidence="7 9" id="KW-0472">Membrane</keyword>
<feature type="transmembrane region" description="Helical" evidence="9">
    <location>
        <begin position="28"/>
        <end position="43"/>
    </location>
</feature>
<dbReference type="SUPFAM" id="SSF103473">
    <property type="entry name" value="MFS general substrate transporter"/>
    <property type="match status" value="1"/>
</dbReference>
<evidence type="ECO:0000256" key="6">
    <source>
        <dbReference type="ARBA" id="ARBA00022989"/>
    </source>
</evidence>
<dbReference type="NCBIfam" id="TIGR00924">
    <property type="entry name" value="yjdL_sub1_fam"/>
    <property type="match status" value="1"/>
</dbReference>
<keyword evidence="12" id="KW-1185">Reference proteome</keyword>
<evidence type="ECO:0000256" key="2">
    <source>
        <dbReference type="ARBA" id="ARBA00022448"/>
    </source>
</evidence>
<dbReference type="GO" id="GO:0006857">
    <property type="term" value="P:oligopeptide transport"/>
    <property type="evidence" value="ECO:0007669"/>
    <property type="project" value="InterPro"/>
</dbReference>
<feature type="transmembrane region" description="Helical" evidence="9">
    <location>
        <begin position="153"/>
        <end position="172"/>
    </location>
</feature>
<feature type="transmembrane region" description="Helical" evidence="9">
    <location>
        <begin position="55"/>
        <end position="78"/>
    </location>
</feature>
<dbReference type="InterPro" id="IPR050171">
    <property type="entry name" value="MFS_Transporters"/>
</dbReference>
<dbReference type="PROSITE" id="PS01023">
    <property type="entry name" value="PTR2_2"/>
    <property type="match status" value="1"/>
</dbReference>